<name>A0A7R9V477_9CHLO</name>
<accession>A0A7R9V477</accession>
<evidence type="ECO:0000256" key="3">
    <source>
        <dbReference type="ARBA" id="ARBA00022692"/>
    </source>
</evidence>
<evidence type="ECO:0000313" key="8">
    <source>
        <dbReference type="EMBL" id="CAD8284407.1"/>
    </source>
</evidence>
<keyword evidence="4 7" id="KW-1133">Transmembrane helix</keyword>
<keyword evidence="2" id="KW-0813">Transport</keyword>
<dbReference type="EMBL" id="HBEC01009660">
    <property type="protein sequence ID" value="CAD8284407.1"/>
    <property type="molecule type" value="Transcribed_RNA"/>
</dbReference>
<reference evidence="8" key="1">
    <citation type="submission" date="2021-01" db="EMBL/GenBank/DDBJ databases">
        <authorList>
            <person name="Corre E."/>
            <person name="Pelletier E."/>
            <person name="Niang G."/>
            <person name="Scheremetjew M."/>
            <person name="Finn R."/>
            <person name="Kale V."/>
            <person name="Holt S."/>
            <person name="Cochrane G."/>
            <person name="Meng A."/>
            <person name="Brown T."/>
            <person name="Cohen L."/>
        </authorList>
    </citation>
    <scope>NUCLEOTIDE SEQUENCE</scope>
    <source>
        <strain evidence="8">CCMP219</strain>
    </source>
</reference>
<evidence type="ECO:0000256" key="6">
    <source>
        <dbReference type="SAM" id="MobiDB-lite"/>
    </source>
</evidence>
<feature type="transmembrane region" description="Helical" evidence="7">
    <location>
        <begin position="75"/>
        <end position="96"/>
    </location>
</feature>
<dbReference type="AlphaFoldDB" id="A0A7R9V477"/>
<evidence type="ECO:0000256" key="7">
    <source>
        <dbReference type="SAM" id="Phobius"/>
    </source>
</evidence>
<dbReference type="PANTHER" id="PTHR23505">
    <property type="entry name" value="SPINSTER"/>
    <property type="match status" value="1"/>
</dbReference>
<gene>
    <name evidence="8" type="ORF">CEUR00632_LOCUS4442</name>
</gene>
<keyword evidence="5 7" id="KW-0472">Membrane</keyword>
<feature type="region of interest" description="Disordered" evidence="6">
    <location>
        <begin position="1"/>
        <end position="21"/>
    </location>
</feature>
<proteinExistence type="predicted"/>
<dbReference type="Gene3D" id="1.20.1250.20">
    <property type="entry name" value="MFS general substrate transporter like domains"/>
    <property type="match status" value="1"/>
</dbReference>
<keyword evidence="3 7" id="KW-0812">Transmembrane</keyword>
<comment type="subcellular location">
    <subcellularLocation>
        <location evidence="1">Membrane</location>
        <topology evidence="1">Multi-pass membrane protein</topology>
    </subcellularLocation>
</comment>
<feature type="transmembrane region" description="Helical" evidence="7">
    <location>
        <begin position="39"/>
        <end position="63"/>
    </location>
</feature>
<evidence type="ECO:0000256" key="2">
    <source>
        <dbReference type="ARBA" id="ARBA00022448"/>
    </source>
</evidence>
<dbReference type="InterPro" id="IPR044770">
    <property type="entry name" value="MFS_spinster-like"/>
</dbReference>
<evidence type="ECO:0000256" key="1">
    <source>
        <dbReference type="ARBA" id="ARBA00004141"/>
    </source>
</evidence>
<organism evidence="8">
    <name type="scientific">Chlamydomonas euryale</name>
    <dbReference type="NCBI Taxonomy" id="1486919"/>
    <lineage>
        <taxon>Eukaryota</taxon>
        <taxon>Viridiplantae</taxon>
        <taxon>Chlorophyta</taxon>
        <taxon>core chlorophytes</taxon>
        <taxon>Chlorophyceae</taxon>
        <taxon>CS clade</taxon>
        <taxon>Chlamydomonadales</taxon>
        <taxon>Chlamydomonadaceae</taxon>
        <taxon>Chlamydomonas</taxon>
    </lineage>
</organism>
<dbReference type="SUPFAM" id="SSF103473">
    <property type="entry name" value="MFS general substrate transporter"/>
    <property type="match status" value="1"/>
</dbReference>
<dbReference type="GO" id="GO:0016020">
    <property type="term" value="C:membrane"/>
    <property type="evidence" value="ECO:0007669"/>
    <property type="project" value="UniProtKB-SubCell"/>
</dbReference>
<dbReference type="PANTHER" id="PTHR23505:SF79">
    <property type="entry name" value="PROTEIN SPINSTER"/>
    <property type="match status" value="1"/>
</dbReference>
<dbReference type="InterPro" id="IPR036259">
    <property type="entry name" value="MFS_trans_sf"/>
</dbReference>
<sequence length="276" mass="27553">MADDAGSSADEATDRGGGAGRAGWSSLAGLIALLKNKRFMYTTLGASFNDVGSYVLMAFQATFYERVYHLDPSSYAPVLAVVLPLGGIIGGVGGGWVADGAASTGRRAWMTVGATALSAPFMLASLQAQDATSSFAALLVGFCLSEAWRAPSANMARGCAPPESGASTVSLYLCIRNLVGGLGPLGVALLAQQLDGDLRSAMLLVPAAYVASAALFAAAEAEFSGEQRAAAAALVQVAVPSAADTPSGALSSVELNGGGGGAAAARVTVCSRAAPR</sequence>
<evidence type="ECO:0000256" key="5">
    <source>
        <dbReference type="ARBA" id="ARBA00023136"/>
    </source>
</evidence>
<evidence type="ECO:0008006" key="9">
    <source>
        <dbReference type="Google" id="ProtNLM"/>
    </source>
</evidence>
<protein>
    <recommendedName>
        <fullName evidence="9">Major facilitator superfamily (MFS) profile domain-containing protein</fullName>
    </recommendedName>
</protein>
<evidence type="ECO:0000256" key="4">
    <source>
        <dbReference type="ARBA" id="ARBA00022989"/>
    </source>
</evidence>